<sequence length="140" mass="15299">MNTESATANPYLLFFRNTGPENHQRLSADERQALVIRWNAWFEELLATGKAVEGQPLEMETRVVSGAGGERVTDGPFPEAKEAVGGYVRLMVSGLEEATEIARRHPGLAYGMKIEIRPLTPHCHLGVTTRAAPAAQTASR</sequence>
<dbReference type="Proteomes" id="UP000825051">
    <property type="component" value="Chromosome"/>
</dbReference>
<keyword evidence="4" id="KW-1185">Reference proteome</keyword>
<gene>
    <name evidence="3" type="ORF">K0B96_08245</name>
</gene>
<dbReference type="AlphaFoldDB" id="A0A8F9TWM1"/>
<dbReference type="PANTHER" id="PTHR35174">
    <property type="entry name" value="BLL7171 PROTEIN-RELATED"/>
    <property type="match status" value="1"/>
</dbReference>
<comment type="similarity">
    <text evidence="1">Belongs to the YciI family.</text>
</comment>
<dbReference type="InterPro" id="IPR005545">
    <property type="entry name" value="YCII"/>
</dbReference>
<dbReference type="InterPro" id="IPR011008">
    <property type="entry name" value="Dimeric_a/b-barrel"/>
</dbReference>
<evidence type="ECO:0000256" key="1">
    <source>
        <dbReference type="ARBA" id="ARBA00007689"/>
    </source>
</evidence>
<dbReference type="PANTHER" id="PTHR35174:SF3">
    <property type="entry name" value="BLL7171 PROTEIN"/>
    <property type="match status" value="1"/>
</dbReference>
<proteinExistence type="inferred from homology"/>
<evidence type="ECO:0000313" key="3">
    <source>
        <dbReference type="EMBL" id="QYM80579.1"/>
    </source>
</evidence>
<dbReference type="SUPFAM" id="SSF54909">
    <property type="entry name" value="Dimeric alpha+beta barrel"/>
    <property type="match status" value="1"/>
</dbReference>
<dbReference type="Gene3D" id="3.30.70.1060">
    <property type="entry name" value="Dimeric alpha+beta barrel"/>
    <property type="match status" value="1"/>
</dbReference>
<name>A0A8F9TWM1_9BACT</name>
<dbReference type="Pfam" id="PF03795">
    <property type="entry name" value="YCII"/>
    <property type="match status" value="1"/>
</dbReference>
<dbReference type="RefSeq" id="WP_220165984.1">
    <property type="nucleotide sequence ID" value="NZ_CP080507.1"/>
</dbReference>
<accession>A0A8F9TWM1</accession>
<evidence type="ECO:0000313" key="4">
    <source>
        <dbReference type="Proteomes" id="UP000825051"/>
    </source>
</evidence>
<dbReference type="EMBL" id="CP080507">
    <property type="protein sequence ID" value="QYM80579.1"/>
    <property type="molecule type" value="Genomic_DNA"/>
</dbReference>
<reference evidence="3" key="1">
    <citation type="submission" date="2021-08" db="EMBL/GenBank/DDBJ databases">
        <title>Genome of a novel bacterium of the phylum Verrucomicrobia, Oleiharenicola sp. KSB-15.</title>
        <authorList>
            <person name="Chung J.-H."/>
            <person name="Ahn J.-H."/>
            <person name="Yoon Y."/>
            <person name="Kim D.-Y."/>
            <person name="An S.-H."/>
            <person name="Park I."/>
            <person name="Yeon J."/>
        </authorList>
    </citation>
    <scope>NUCLEOTIDE SEQUENCE</scope>
    <source>
        <strain evidence="3">KSB-15</strain>
    </source>
</reference>
<protein>
    <submittedName>
        <fullName evidence="3">YciI family protein</fullName>
    </submittedName>
</protein>
<dbReference type="KEGG" id="ole:K0B96_08245"/>
<evidence type="ECO:0000259" key="2">
    <source>
        <dbReference type="Pfam" id="PF03795"/>
    </source>
</evidence>
<organism evidence="3 4">
    <name type="scientific">Horticoccus luteus</name>
    <dbReference type="NCBI Taxonomy" id="2862869"/>
    <lineage>
        <taxon>Bacteria</taxon>
        <taxon>Pseudomonadati</taxon>
        <taxon>Verrucomicrobiota</taxon>
        <taxon>Opitutia</taxon>
        <taxon>Opitutales</taxon>
        <taxon>Opitutaceae</taxon>
        <taxon>Horticoccus</taxon>
    </lineage>
</organism>
<feature type="domain" description="YCII-related" evidence="2">
    <location>
        <begin position="26"/>
        <end position="112"/>
    </location>
</feature>